<keyword evidence="1 6" id="KW-0732">Signal</keyword>
<dbReference type="EMBL" id="AAQH01000001">
    <property type="protein sequence ID" value="EAT13974.1"/>
    <property type="molecule type" value="Genomic_DNA"/>
</dbReference>
<keyword evidence="7" id="KW-0401">Integrin</keyword>
<evidence type="ECO:0000256" key="4">
    <source>
        <dbReference type="ARBA" id="ARBA00023180"/>
    </source>
</evidence>
<dbReference type="GO" id="GO:0007229">
    <property type="term" value="P:integrin-mediated signaling pathway"/>
    <property type="evidence" value="ECO:0007669"/>
    <property type="project" value="UniProtKB-KW"/>
</dbReference>
<feature type="region of interest" description="Disordered" evidence="5">
    <location>
        <begin position="25"/>
        <end position="56"/>
    </location>
</feature>
<dbReference type="GO" id="GO:0016787">
    <property type="term" value="F:hydrolase activity"/>
    <property type="evidence" value="ECO:0007669"/>
    <property type="project" value="UniProtKB-KW"/>
</dbReference>
<dbReference type="RefSeq" id="WP_007017392.1">
    <property type="nucleotide sequence ID" value="NZ_CH724113.1"/>
</dbReference>
<dbReference type="PROSITE" id="PS51257">
    <property type="entry name" value="PROKAR_LIPOPROTEIN"/>
    <property type="match status" value="1"/>
</dbReference>
<organism evidence="7 8">
    <name type="scientific">Bermanella marisrubri</name>
    <dbReference type="NCBI Taxonomy" id="207949"/>
    <lineage>
        <taxon>Bacteria</taxon>
        <taxon>Pseudomonadati</taxon>
        <taxon>Pseudomonadota</taxon>
        <taxon>Gammaproteobacteria</taxon>
        <taxon>Oceanospirillales</taxon>
        <taxon>Oceanospirillaceae</taxon>
        <taxon>Bermanella</taxon>
    </lineage>
</organism>
<dbReference type="SUPFAM" id="SSF69318">
    <property type="entry name" value="Integrin alpha N-terminal domain"/>
    <property type="match status" value="2"/>
</dbReference>
<comment type="caution">
    <text evidence="7">The sequence shown here is derived from an EMBL/GenBank/DDBJ whole genome shotgun (WGS) entry which is preliminary data.</text>
</comment>
<dbReference type="Pfam" id="PF01839">
    <property type="entry name" value="FG-GAP"/>
    <property type="match status" value="2"/>
</dbReference>
<dbReference type="AlphaFoldDB" id="Q1N5G8"/>
<dbReference type="Gene3D" id="4.10.1080.10">
    <property type="entry name" value="TSP type-3 repeat"/>
    <property type="match status" value="1"/>
</dbReference>
<evidence type="ECO:0000313" key="7">
    <source>
        <dbReference type="EMBL" id="EAT13974.1"/>
    </source>
</evidence>
<feature type="chain" id="PRO_5004194581" evidence="6">
    <location>
        <begin position="20"/>
        <end position="650"/>
    </location>
</feature>
<dbReference type="HOGENOM" id="CLU_388664_0_0_6"/>
<keyword evidence="8" id="KW-1185">Reference proteome</keyword>
<feature type="compositionally biased region" description="Polar residues" evidence="5">
    <location>
        <begin position="36"/>
        <end position="48"/>
    </location>
</feature>
<dbReference type="PANTHER" id="PTHR23221:SF7">
    <property type="entry name" value="PHOSPHATIDYLINOSITOL-GLYCAN-SPECIFIC PHOSPHOLIPASE D"/>
    <property type="match status" value="1"/>
</dbReference>
<dbReference type="InterPro" id="IPR028994">
    <property type="entry name" value="Integrin_alpha_N"/>
</dbReference>
<dbReference type="OrthoDB" id="6114385at2"/>
<evidence type="ECO:0000256" key="5">
    <source>
        <dbReference type="SAM" id="MobiDB-lite"/>
    </source>
</evidence>
<dbReference type="InterPro" id="IPR028974">
    <property type="entry name" value="TSP_type-3_rpt"/>
</dbReference>
<keyword evidence="3" id="KW-0378">Hydrolase</keyword>
<dbReference type="PANTHER" id="PTHR23221">
    <property type="entry name" value="GLYCOSYLPHOSPHATIDYLINOSITOL PHOSPHOLIPASE D"/>
    <property type="match status" value="1"/>
</dbReference>
<keyword evidence="4" id="KW-0325">Glycoprotein</keyword>
<name>Q1N5G8_9GAMM</name>
<dbReference type="Proteomes" id="UP000004263">
    <property type="component" value="Unassembled WGS sequence"/>
</dbReference>
<feature type="signal peptide" evidence="6">
    <location>
        <begin position="1"/>
        <end position="19"/>
    </location>
</feature>
<dbReference type="GO" id="GO:0005509">
    <property type="term" value="F:calcium ion binding"/>
    <property type="evidence" value="ECO:0007669"/>
    <property type="project" value="InterPro"/>
</dbReference>
<evidence type="ECO:0000256" key="3">
    <source>
        <dbReference type="ARBA" id="ARBA00022801"/>
    </source>
</evidence>
<evidence type="ECO:0000256" key="6">
    <source>
        <dbReference type="SAM" id="SignalP"/>
    </source>
</evidence>
<accession>Q1N5G8</accession>
<dbReference type="SMART" id="SM00191">
    <property type="entry name" value="Int_alpha"/>
    <property type="match status" value="6"/>
</dbReference>
<sequence>MKLQTLLFCSAFLFLTACGSSDSKPIDSDADGIPDQTDNCLNIANPDQSDLDDNGQGDLCDDDMDGDGVNNAEDAFPKDVTESVDVDGDGIGDNKDLDLQSSNINSIKMSRLLDNQRAVKVTGGYHGDLQGDYIYPNFGQNVENVGDVNGDGYDDFVIGTEHADFYSPSEKSRFYRLGGIAYLIFGSAETLPTSVDLDSLEGISHVKLRFSDSGRSSGFGSEVEALGDINKDGLDDFFISIESDFIEEHVGSAFIVFGRNSWIQEADEQGVISKQKLQENAVSYQGFQGSHQFGRVVRNIGDVNHDGIVDVALVGVQDRVFSMSNAGELYILFGSDEWKPENAGSVYNIADLNNDNGLVISKIHHAEEDEVKKYLGVEVVHTGDFNDDGIDDFAFTYRSGPEANEDAGVYVVFGKESNEWADVYTVDTFAQTDFMRIDALEPDSTKPYWGGWKHMGRELASGDLNGDGKPDLVVPTIGDISAEGEDPAHPGIVSIYWGDRGDWPTPFDRTKMTDFLGVNLKGAENNLEFGAGVEVVSDWNGDGISELIVSANRMGETQEERQNDVYIIYGKENWSEMSIGAETANENVLRIQMDGTDSRGVPYLNNIGDINNDGLDDFTVADPAMSSNGLTYNGELYIIYGFKELYPSQK</sequence>
<keyword evidence="2" id="KW-0677">Repeat</keyword>
<evidence type="ECO:0000313" key="8">
    <source>
        <dbReference type="Proteomes" id="UP000004263"/>
    </source>
</evidence>
<protein>
    <submittedName>
        <fullName evidence="7">Integrins alpha chain</fullName>
    </submittedName>
</protein>
<evidence type="ECO:0000256" key="2">
    <source>
        <dbReference type="ARBA" id="ARBA00022737"/>
    </source>
</evidence>
<dbReference type="STRING" id="207949.RED65_11289"/>
<proteinExistence type="predicted"/>
<dbReference type="Gene3D" id="2.130.10.130">
    <property type="entry name" value="Integrin alpha, N-terminal"/>
    <property type="match status" value="4"/>
</dbReference>
<reference evidence="7 8" key="1">
    <citation type="submission" date="2006-03" db="EMBL/GenBank/DDBJ databases">
        <authorList>
            <person name="Pinhassi J."/>
            <person name="Pedros-Alio C."/>
            <person name="Ferriera S."/>
            <person name="Johnson J."/>
            <person name="Kravitz S."/>
            <person name="Halpern A."/>
            <person name="Remington K."/>
            <person name="Beeson K."/>
            <person name="Tran B."/>
            <person name="Rogers Y.-H."/>
            <person name="Friedman R."/>
            <person name="Venter J.C."/>
        </authorList>
    </citation>
    <scope>NUCLEOTIDE SEQUENCE [LARGE SCALE GENOMIC DNA]</scope>
    <source>
        <strain evidence="7 8">RED65</strain>
    </source>
</reference>
<evidence type="ECO:0000256" key="1">
    <source>
        <dbReference type="ARBA" id="ARBA00022729"/>
    </source>
</evidence>
<dbReference type="InterPro" id="IPR013519">
    <property type="entry name" value="Int_alpha_beta-p"/>
</dbReference>
<dbReference type="InterPro" id="IPR013517">
    <property type="entry name" value="FG-GAP"/>
</dbReference>
<gene>
    <name evidence="7" type="ORF">RED65_11289</name>
</gene>